<dbReference type="Proteomes" id="UP001327219">
    <property type="component" value="Chromosome"/>
</dbReference>
<accession>A0ABZ0ULY0</accession>
<dbReference type="RefSeq" id="WP_323733288.1">
    <property type="nucleotide sequence ID" value="NZ_CP110820.1"/>
</dbReference>
<sequence>MSDLVNNLVQKDKEEKSKKFMEYDEYARSFDGFLRTVPVFKIIDSIKTPVKAFLSLPTWGKVMLGTPVALVLGIPAAAGLVAVEATKFGLALITSPLRLFGVTLVSFQPFSYPLYKLASVIKEPEMQKLLVEKTQLLEQIGKNKEIVKGLVKLFALPADDKNSKLLRNVANAGLELLGDKKSREVLREELLNNYFKFNITPLDREKFIQNYVIYENGQLEKGLRNWLQNIANVYNDPVALRKQLIEEMVKTGFPKTKINSLLPEKIDISTAQDILIKRYEVKINALEGDAQRKLDQENQALDRFISDYLRFEKAKMQNQKSDEELTKEAVTAFLRNSPDYMRLAENVVGIIADQPDGQNDNLKGVLRGEGSNLIEYFKEVKNGQPIDQTLKNFGVTDELLDAVPILLKEPAKLESTINSIRNQALFQWAEGLMGVLSANKDLKEAFAQNPEIASEIAIGVINNVPMLKNMCEDFGCGEAVLNIIKELVKTPEKAKDILECMNDGKTELLINKVITLIGENQDLQEYLKNNGQAYASLVSAMFKKLEVLQRLNLKDEEVNLITGIIPYLLGDAKGLGDIYALRDRPFEILREINELAGTNLGLKNYLNGNADAISSLVNRVIQSTPSIKDNVDKYLSNTKIDIGKLAAALLKDVGNEEAAQLKSALVDMLGSENATLIFRLVKFIGENKDMQEALTR</sequence>
<keyword evidence="2" id="KW-1185">Reference proteome</keyword>
<reference evidence="1 2" key="1">
    <citation type="submission" date="2022-11" db="EMBL/GenBank/DDBJ databases">
        <title>Host association and intracellularity evolved multiple times independently in the Rickettsiales.</title>
        <authorList>
            <person name="Castelli M."/>
            <person name="Nardi T."/>
            <person name="Gammuto L."/>
            <person name="Bellinzona G."/>
            <person name="Sabaneyeva E."/>
            <person name="Potekhin A."/>
            <person name="Serra V."/>
            <person name="Petroni G."/>
            <person name="Sassera D."/>
        </authorList>
    </citation>
    <scope>NUCLEOTIDE SEQUENCE [LARGE SCALE GENOMIC DNA]</scope>
    <source>
        <strain evidence="1 2">NDG2</strain>
    </source>
</reference>
<protein>
    <submittedName>
        <fullName evidence="1">Pentapeptide repeat-containing N-terminal domain protein</fullName>
    </submittedName>
</protein>
<evidence type="ECO:0000313" key="2">
    <source>
        <dbReference type="Proteomes" id="UP001327219"/>
    </source>
</evidence>
<proteinExistence type="predicted"/>
<evidence type="ECO:0000313" key="1">
    <source>
        <dbReference type="EMBL" id="WPX96512.1"/>
    </source>
</evidence>
<dbReference type="EMBL" id="CP110820">
    <property type="protein sequence ID" value="WPX96512.1"/>
    <property type="molecule type" value="Genomic_DNA"/>
</dbReference>
<gene>
    <name evidence="1" type="ORF">Bandiella_00628</name>
</gene>
<organism evidence="1 2">
    <name type="scientific">Candidatus Bandiella euplotis</name>
    <dbReference type="NCBI Taxonomy" id="1664265"/>
    <lineage>
        <taxon>Bacteria</taxon>
        <taxon>Pseudomonadati</taxon>
        <taxon>Pseudomonadota</taxon>
        <taxon>Alphaproteobacteria</taxon>
        <taxon>Rickettsiales</taxon>
        <taxon>Candidatus Midichloriaceae</taxon>
        <taxon>Candidatus Bandiella</taxon>
    </lineage>
</organism>
<name>A0ABZ0ULY0_9RICK</name>